<evidence type="ECO:0000256" key="2">
    <source>
        <dbReference type="SAM" id="SignalP"/>
    </source>
</evidence>
<evidence type="ECO:0000256" key="1">
    <source>
        <dbReference type="SAM" id="Phobius"/>
    </source>
</evidence>
<comment type="caution">
    <text evidence="3">The sequence shown here is derived from an EMBL/GenBank/DDBJ whole genome shotgun (WGS) entry which is preliminary data.</text>
</comment>
<keyword evidence="1" id="KW-1133">Transmembrane helix</keyword>
<dbReference type="PROSITE" id="PS51257">
    <property type="entry name" value="PROKAR_LIPOPROTEIN"/>
    <property type="match status" value="1"/>
</dbReference>
<organism evidence="3 4">
    <name type="scientific">Effrenium voratum</name>
    <dbReference type="NCBI Taxonomy" id="2562239"/>
    <lineage>
        <taxon>Eukaryota</taxon>
        <taxon>Sar</taxon>
        <taxon>Alveolata</taxon>
        <taxon>Dinophyceae</taxon>
        <taxon>Suessiales</taxon>
        <taxon>Symbiodiniaceae</taxon>
        <taxon>Effrenium</taxon>
    </lineage>
</organism>
<proteinExistence type="predicted"/>
<dbReference type="EMBL" id="CAUJNA010000557">
    <property type="protein sequence ID" value="CAJ1378624.1"/>
    <property type="molecule type" value="Genomic_DNA"/>
</dbReference>
<evidence type="ECO:0000313" key="4">
    <source>
        <dbReference type="Proteomes" id="UP001178507"/>
    </source>
</evidence>
<feature type="signal peptide" evidence="2">
    <location>
        <begin position="1"/>
        <end position="25"/>
    </location>
</feature>
<keyword evidence="1" id="KW-0812">Transmembrane</keyword>
<name>A0AA36I1W4_9DINO</name>
<sequence length="154" mass="17071">MAAMGARLLASLLALAALLLQGCQCRWGEEGQCLADGQADAEEACRRLDASDQRTPYEKGHQDGYDLAVSKKGHRYTWLEYLRDVIVELIMIIAGLLLLGAVIGHSRADDTETFAETKKPAQLLRRRTMVGLEHLGVLKGEGFHKRQTQQPLLE</sequence>
<dbReference type="Proteomes" id="UP001178507">
    <property type="component" value="Unassembled WGS sequence"/>
</dbReference>
<feature type="chain" id="PRO_5041386523" evidence="2">
    <location>
        <begin position="26"/>
        <end position="154"/>
    </location>
</feature>
<protein>
    <submittedName>
        <fullName evidence="3">Uncharacterized protein</fullName>
    </submittedName>
</protein>
<accession>A0AA36I1W4</accession>
<keyword evidence="4" id="KW-1185">Reference proteome</keyword>
<keyword evidence="2" id="KW-0732">Signal</keyword>
<feature type="transmembrane region" description="Helical" evidence="1">
    <location>
        <begin position="85"/>
        <end position="104"/>
    </location>
</feature>
<keyword evidence="1" id="KW-0472">Membrane</keyword>
<gene>
    <name evidence="3" type="ORF">EVOR1521_LOCUS7119</name>
</gene>
<evidence type="ECO:0000313" key="3">
    <source>
        <dbReference type="EMBL" id="CAJ1378624.1"/>
    </source>
</evidence>
<dbReference type="AlphaFoldDB" id="A0AA36I1W4"/>
<reference evidence="3" key="1">
    <citation type="submission" date="2023-08" db="EMBL/GenBank/DDBJ databases">
        <authorList>
            <person name="Chen Y."/>
            <person name="Shah S."/>
            <person name="Dougan E. K."/>
            <person name="Thang M."/>
            <person name="Chan C."/>
        </authorList>
    </citation>
    <scope>NUCLEOTIDE SEQUENCE</scope>
</reference>